<dbReference type="PANTHER" id="PTHR11008:SF29">
    <property type="entry name" value="IP17226P"/>
    <property type="match status" value="1"/>
</dbReference>
<name>A0ABQ9JYV7_9CUCU</name>
<gene>
    <name evidence="1" type="ORF">NQ317_018547</name>
</gene>
<evidence type="ECO:0000313" key="2">
    <source>
        <dbReference type="Proteomes" id="UP001162164"/>
    </source>
</evidence>
<evidence type="ECO:0000313" key="1">
    <source>
        <dbReference type="EMBL" id="KAJ8982507.1"/>
    </source>
</evidence>
<dbReference type="InterPro" id="IPR038606">
    <property type="entry name" value="To_sf"/>
</dbReference>
<dbReference type="InterPro" id="IPR010562">
    <property type="entry name" value="Haemolymph_juvenile_hormone-bd"/>
</dbReference>
<keyword evidence="2" id="KW-1185">Reference proteome</keyword>
<dbReference type="Pfam" id="PF06585">
    <property type="entry name" value="JHBP"/>
    <property type="match status" value="1"/>
</dbReference>
<dbReference type="Gene3D" id="3.15.10.30">
    <property type="entry name" value="Haemolymph juvenile hormone binding protein"/>
    <property type="match status" value="1"/>
</dbReference>
<dbReference type="PANTHER" id="PTHR11008">
    <property type="entry name" value="PROTEIN TAKEOUT-LIKE PROTEIN"/>
    <property type="match status" value="1"/>
</dbReference>
<organism evidence="1 2">
    <name type="scientific">Molorchus minor</name>
    <dbReference type="NCBI Taxonomy" id="1323400"/>
    <lineage>
        <taxon>Eukaryota</taxon>
        <taxon>Metazoa</taxon>
        <taxon>Ecdysozoa</taxon>
        <taxon>Arthropoda</taxon>
        <taxon>Hexapoda</taxon>
        <taxon>Insecta</taxon>
        <taxon>Pterygota</taxon>
        <taxon>Neoptera</taxon>
        <taxon>Endopterygota</taxon>
        <taxon>Coleoptera</taxon>
        <taxon>Polyphaga</taxon>
        <taxon>Cucujiformia</taxon>
        <taxon>Chrysomeloidea</taxon>
        <taxon>Cerambycidae</taxon>
        <taxon>Lamiinae</taxon>
        <taxon>Monochamini</taxon>
        <taxon>Molorchus</taxon>
    </lineage>
</organism>
<sequence>MDCLCTGFLNFKAYHEDLFLDQYIFHKSGIDIELAFLCFSGTANVTKLIVHGLKDFSTTEIDVQVFKQQVNVKIIVPEISLQFKYWANMTVLDLMPLYGHGIMMMDFENIEISVHGGASLTEGPIINNIVLFVAVNDATFHLDGMLNNPEYSALISSILNDNFARFVNENTALISKTISPIVQDVINHYLDPKERILLKDVNLLIGQ</sequence>
<protein>
    <submittedName>
        <fullName evidence="1">Uncharacterized protein</fullName>
    </submittedName>
</protein>
<reference evidence="1" key="1">
    <citation type="journal article" date="2023" name="Insect Mol. Biol.">
        <title>Genome sequencing provides insights into the evolution of gene families encoding plant cell wall-degrading enzymes in longhorned beetles.</title>
        <authorList>
            <person name="Shin N.R."/>
            <person name="Okamura Y."/>
            <person name="Kirsch R."/>
            <person name="Pauchet Y."/>
        </authorList>
    </citation>
    <scope>NUCLEOTIDE SEQUENCE</scope>
    <source>
        <strain evidence="1">MMC_N1</strain>
    </source>
</reference>
<proteinExistence type="predicted"/>
<comment type="caution">
    <text evidence="1">The sequence shown here is derived from an EMBL/GenBank/DDBJ whole genome shotgun (WGS) entry which is preliminary data.</text>
</comment>
<dbReference type="SMART" id="SM00700">
    <property type="entry name" value="JHBP"/>
    <property type="match status" value="1"/>
</dbReference>
<dbReference type="EMBL" id="JAPWTJ010000119">
    <property type="protein sequence ID" value="KAJ8982507.1"/>
    <property type="molecule type" value="Genomic_DNA"/>
</dbReference>
<dbReference type="Proteomes" id="UP001162164">
    <property type="component" value="Unassembled WGS sequence"/>
</dbReference>
<accession>A0ABQ9JYV7</accession>